<feature type="domain" description="Neurotransmitter-gated ion-channel ligand-binding" evidence="12">
    <location>
        <begin position="53"/>
        <end position="245"/>
    </location>
</feature>
<proteinExistence type="inferred from homology"/>
<evidence type="ECO:0000256" key="4">
    <source>
        <dbReference type="ARBA" id="ARBA00022475"/>
    </source>
</evidence>
<dbReference type="InterPro" id="IPR006201">
    <property type="entry name" value="Neur_channel"/>
</dbReference>
<dbReference type="InterPro" id="IPR036734">
    <property type="entry name" value="Neur_chan_lig-bd_sf"/>
</dbReference>
<comment type="caution">
    <text evidence="14">The sequence shown here is derived from an EMBL/GenBank/DDBJ whole genome shotgun (WGS) entry which is preliminary data.</text>
</comment>
<organism evidence="14 15">
    <name type="scientific">Ancylostoma caninum</name>
    <name type="common">Dog hookworm</name>
    <dbReference type="NCBI Taxonomy" id="29170"/>
    <lineage>
        <taxon>Eukaryota</taxon>
        <taxon>Metazoa</taxon>
        <taxon>Ecdysozoa</taxon>
        <taxon>Nematoda</taxon>
        <taxon>Chromadorea</taxon>
        <taxon>Rhabditida</taxon>
        <taxon>Rhabditina</taxon>
        <taxon>Rhabditomorpha</taxon>
        <taxon>Strongyloidea</taxon>
        <taxon>Ancylostomatidae</taxon>
        <taxon>Ancylostomatinae</taxon>
        <taxon>Ancylostoma</taxon>
    </lineage>
</organism>
<dbReference type="EMBL" id="JOJR01000007">
    <property type="protein sequence ID" value="RCN52387.1"/>
    <property type="molecule type" value="Genomic_DNA"/>
</dbReference>
<keyword evidence="3 11" id="KW-0813">Transport</keyword>
<dbReference type="Gene3D" id="2.70.170.10">
    <property type="entry name" value="Neurotransmitter-gated ion-channel ligand-binding domain"/>
    <property type="match status" value="1"/>
</dbReference>
<evidence type="ECO:0000256" key="5">
    <source>
        <dbReference type="ARBA" id="ARBA00022692"/>
    </source>
</evidence>
<reference evidence="14 15" key="1">
    <citation type="submission" date="2014-10" db="EMBL/GenBank/DDBJ databases">
        <title>Draft genome of the hookworm Ancylostoma caninum.</title>
        <authorList>
            <person name="Mitreva M."/>
        </authorList>
    </citation>
    <scope>NUCLEOTIDE SEQUENCE [LARGE SCALE GENOMIC DNA]</scope>
    <source>
        <strain evidence="14 15">Baltimore</strain>
    </source>
</reference>
<dbReference type="Proteomes" id="UP000252519">
    <property type="component" value="Unassembled WGS sequence"/>
</dbReference>
<evidence type="ECO:0000256" key="10">
    <source>
        <dbReference type="ARBA" id="ARBA00023303"/>
    </source>
</evidence>
<feature type="domain" description="Neurotransmitter-gated ion-channel transmembrane" evidence="13">
    <location>
        <begin position="254"/>
        <end position="340"/>
    </location>
</feature>
<evidence type="ECO:0000256" key="9">
    <source>
        <dbReference type="ARBA" id="ARBA00023136"/>
    </source>
</evidence>
<evidence type="ECO:0000256" key="1">
    <source>
        <dbReference type="ARBA" id="ARBA00004141"/>
    </source>
</evidence>
<dbReference type="CDD" id="cd19049">
    <property type="entry name" value="LGIC_TM_anion"/>
    <property type="match status" value="1"/>
</dbReference>
<dbReference type="SUPFAM" id="SSF63712">
    <property type="entry name" value="Nicotinic receptor ligand binding domain-like"/>
    <property type="match status" value="1"/>
</dbReference>
<protein>
    <submittedName>
        <fullName evidence="14">Neurotransmitter-gated ion-channel ligand binding domain protein</fullName>
    </submittedName>
</protein>
<dbReference type="GO" id="GO:0005886">
    <property type="term" value="C:plasma membrane"/>
    <property type="evidence" value="ECO:0007669"/>
    <property type="project" value="UniProtKB-SubCell"/>
</dbReference>
<dbReference type="GO" id="GO:0005230">
    <property type="term" value="F:extracellular ligand-gated monoatomic ion channel activity"/>
    <property type="evidence" value="ECO:0007669"/>
    <property type="project" value="InterPro"/>
</dbReference>
<dbReference type="SUPFAM" id="SSF90112">
    <property type="entry name" value="Neurotransmitter-gated ion-channel transmembrane pore"/>
    <property type="match status" value="1"/>
</dbReference>
<keyword evidence="4" id="KW-1003">Cell membrane</keyword>
<dbReference type="STRING" id="29170.A0A368HAP3"/>
<evidence type="ECO:0000259" key="12">
    <source>
        <dbReference type="Pfam" id="PF02931"/>
    </source>
</evidence>
<accession>A0A368HAP3</accession>
<dbReference type="InterPro" id="IPR006202">
    <property type="entry name" value="Neur_chan_lig-bd"/>
</dbReference>
<evidence type="ECO:0000256" key="2">
    <source>
        <dbReference type="ARBA" id="ARBA00004236"/>
    </source>
</evidence>
<dbReference type="OrthoDB" id="442503at2759"/>
<dbReference type="Pfam" id="PF02931">
    <property type="entry name" value="Neur_chan_LBD"/>
    <property type="match status" value="1"/>
</dbReference>
<dbReference type="Pfam" id="PF02932">
    <property type="entry name" value="Neur_chan_memb"/>
    <property type="match status" value="1"/>
</dbReference>
<dbReference type="FunFam" id="1.20.58.390:FF:000061">
    <property type="entry name" value="Ligand-Gated ion Channel"/>
    <property type="match status" value="1"/>
</dbReference>
<feature type="signal peptide" evidence="11">
    <location>
        <begin position="1"/>
        <end position="17"/>
    </location>
</feature>
<evidence type="ECO:0000313" key="14">
    <source>
        <dbReference type="EMBL" id="RCN52387.1"/>
    </source>
</evidence>
<evidence type="ECO:0000256" key="6">
    <source>
        <dbReference type="ARBA" id="ARBA00022729"/>
    </source>
</evidence>
<dbReference type="CDD" id="cd18990">
    <property type="entry name" value="LGIC_ECD_GABAAR"/>
    <property type="match status" value="1"/>
</dbReference>
<keyword evidence="7 11" id="KW-1133">Transmembrane helix</keyword>
<dbReference type="InterPro" id="IPR038050">
    <property type="entry name" value="Neuro_actylchol_rec"/>
</dbReference>
<dbReference type="AlphaFoldDB" id="A0A368HAP3"/>
<keyword evidence="8 11" id="KW-0406">Ion transport</keyword>
<sequence>MTYYRFFLFSLLHAVTSSTTEVCECDTVEAPRAENIYAIDSRLKDVREPSYGPDVTDKTGVKVKVEFWIQEITAISEMTNDFEMEMYINELWSDPKLKFDHLNACKANLSLDQATLVRVWTPNSCFVNSKTAEIHDSPFTNVFLTLFENGTVWVNYRVRVRGPCSMNLVDFPMDTQSCRLKYQSFSYNNEEVRMRWNARRKPVFALKPIYISDFTLKEITPAVIRRNYPAGMWDELVVTFVFERRYMWYFLQAYLPTYFTIFISWLAFALGPQAITPRTMIGVNALLSMIFHFGSIMKNLPRVSYIKAIDVWMLSSMTFVFLSLVELAIVGLKERRKDNRPTIQRIDNVAQLVFPAAFSIFNIAYWARYGMKLG</sequence>
<dbReference type="Gene3D" id="1.20.58.390">
    <property type="entry name" value="Neurotransmitter-gated ion-channel transmembrane domain"/>
    <property type="match status" value="1"/>
</dbReference>
<dbReference type="PANTHER" id="PTHR18945">
    <property type="entry name" value="NEUROTRANSMITTER GATED ION CHANNEL"/>
    <property type="match status" value="1"/>
</dbReference>
<keyword evidence="5 11" id="KW-0812">Transmembrane</keyword>
<evidence type="ECO:0000256" key="3">
    <source>
        <dbReference type="ARBA" id="ARBA00022448"/>
    </source>
</evidence>
<evidence type="ECO:0000256" key="11">
    <source>
        <dbReference type="RuleBase" id="RU000687"/>
    </source>
</evidence>
<dbReference type="InterPro" id="IPR006028">
    <property type="entry name" value="GABAA/Glycine_rcpt"/>
</dbReference>
<dbReference type="PROSITE" id="PS00236">
    <property type="entry name" value="NEUROTR_ION_CHANNEL"/>
    <property type="match status" value="1"/>
</dbReference>
<dbReference type="PRINTS" id="PR00253">
    <property type="entry name" value="GABAARECEPTR"/>
</dbReference>
<comment type="subcellular location">
    <subcellularLocation>
        <location evidence="2">Cell membrane</location>
    </subcellularLocation>
    <subcellularLocation>
        <location evidence="1">Membrane</location>
        <topology evidence="1">Multi-pass membrane protein</topology>
    </subcellularLocation>
</comment>
<feature type="transmembrane region" description="Helical" evidence="11">
    <location>
        <begin position="246"/>
        <end position="268"/>
    </location>
</feature>
<dbReference type="PRINTS" id="PR00252">
    <property type="entry name" value="NRIONCHANNEL"/>
</dbReference>
<feature type="chain" id="PRO_5022271453" evidence="11">
    <location>
        <begin position="18"/>
        <end position="374"/>
    </location>
</feature>
<feature type="transmembrane region" description="Helical" evidence="11">
    <location>
        <begin position="280"/>
        <end position="297"/>
    </location>
</feature>
<dbReference type="InterPro" id="IPR036719">
    <property type="entry name" value="Neuro-gated_channel_TM_sf"/>
</dbReference>
<feature type="transmembrane region" description="Helical" evidence="11">
    <location>
        <begin position="309"/>
        <end position="329"/>
    </location>
</feature>
<evidence type="ECO:0000259" key="13">
    <source>
        <dbReference type="Pfam" id="PF02932"/>
    </source>
</evidence>
<evidence type="ECO:0000256" key="8">
    <source>
        <dbReference type="ARBA" id="ARBA00023065"/>
    </source>
</evidence>
<evidence type="ECO:0000313" key="15">
    <source>
        <dbReference type="Proteomes" id="UP000252519"/>
    </source>
</evidence>
<dbReference type="InterPro" id="IPR006029">
    <property type="entry name" value="Neurotrans-gated_channel_TM"/>
</dbReference>
<keyword evidence="9 11" id="KW-0472">Membrane</keyword>
<comment type="similarity">
    <text evidence="11">Belongs to the ligand-gated ion channel (TC 1.A.9) family.</text>
</comment>
<keyword evidence="15" id="KW-1185">Reference proteome</keyword>
<dbReference type="InterPro" id="IPR018000">
    <property type="entry name" value="Neurotransmitter_ion_chnl_CS"/>
</dbReference>
<dbReference type="GO" id="GO:0004888">
    <property type="term" value="F:transmembrane signaling receptor activity"/>
    <property type="evidence" value="ECO:0007669"/>
    <property type="project" value="InterPro"/>
</dbReference>
<feature type="transmembrane region" description="Helical" evidence="11">
    <location>
        <begin position="349"/>
        <end position="367"/>
    </location>
</feature>
<gene>
    <name evidence="14" type="ORF">ANCCAN_01429</name>
</gene>
<evidence type="ECO:0000256" key="7">
    <source>
        <dbReference type="ARBA" id="ARBA00022989"/>
    </source>
</evidence>
<keyword evidence="6 11" id="KW-0732">Signal</keyword>
<keyword evidence="10 11" id="KW-0407">Ion channel</keyword>
<name>A0A368HAP3_ANCCA</name>